<dbReference type="GO" id="GO:0000160">
    <property type="term" value="P:phosphorelay signal transduction system"/>
    <property type="evidence" value="ECO:0007669"/>
    <property type="project" value="InterPro"/>
</dbReference>
<evidence type="ECO:0000313" key="4">
    <source>
        <dbReference type="Proteomes" id="UP000177169"/>
    </source>
</evidence>
<dbReference type="SUPFAM" id="SSF52172">
    <property type="entry name" value="CheY-like"/>
    <property type="match status" value="1"/>
</dbReference>
<dbReference type="EMBL" id="MGGR01000037">
    <property type="protein sequence ID" value="OGM31941.1"/>
    <property type="molecule type" value="Genomic_DNA"/>
</dbReference>
<reference evidence="3 4" key="1">
    <citation type="journal article" date="2016" name="Nat. Commun.">
        <title>Thousands of microbial genomes shed light on interconnected biogeochemical processes in an aquifer system.</title>
        <authorList>
            <person name="Anantharaman K."/>
            <person name="Brown C.T."/>
            <person name="Hug L.A."/>
            <person name="Sharon I."/>
            <person name="Castelle C.J."/>
            <person name="Probst A.J."/>
            <person name="Thomas B.C."/>
            <person name="Singh A."/>
            <person name="Wilkins M.J."/>
            <person name="Karaoz U."/>
            <person name="Brodie E.L."/>
            <person name="Williams K.H."/>
            <person name="Hubbard S.S."/>
            <person name="Banfield J.F."/>
        </authorList>
    </citation>
    <scope>NUCLEOTIDE SEQUENCE [LARGE SCALE GENOMIC DNA]</scope>
</reference>
<proteinExistence type="predicted"/>
<dbReference type="CDD" id="cd00156">
    <property type="entry name" value="REC"/>
    <property type="match status" value="1"/>
</dbReference>
<dbReference type="Gene3D" id="3.40.50.2300">
    <property type="match status" value="1"/>
</dbReference>
<evidence type="ECO:0000313" key="3">
    <source>
        <dbReference type="EMBL" id="OGM31941.1"/>
    </source>
</evidence>
<protein>
    <recommendedName>
        <fullName evidence="2">Response regulatory domain-containing protein</fullName>
    </recommendedName>
</protein>
<dbReference type="InterPro" id="IPR011006">
    <property type="entry name" value="CheY-like_superfamily"/>
</dbReference>
<dbReference type="PROSITE" id="PS50110">
    <property type="entry name" value="RESPONSE_REGULATORY"/>
    <property type="match status" value="1"/>
</dbReference>
<dbReference type="AlphaFoldDB" id="A0A1F7YXC6"/>
<evidence type="ECO:0000256" key="1">
    <source>
        <dbReference type="PROSITE-ProRule" id="PRU00169"/>
    </source>
</evidence>
<evidence type="ECO:0000259" key="2">
    <source>
        <dbReference type="PROSITE" id="PS50110"/>
    </source>
</evidence>
<accession>A0A1F7YXC6</accession>
<name>A0A1F7YXC6_9BACT</name>
<gene>
    <name evidence="3" type="ORF">A3D01_00730</name>
</gene>
<sequence>MGKILHVDNEPFVLRNVAKDLERGGHEIVSVTTLEEAKKAYDGGKFDVVICDGDVESKNDGIRWALELAEGGQKVIILSAGYRTIELPGLSFVEKGDYNRKTFLKLIEEI</sequence>
<keyword evidence="1" id="KW-0597">Phosphoprotein</keyword>
<dbReference type="Proteomes" id="UP000177169">
    <property type="component" value="Unassembled WGS sequence"/>
</dbReference>
<feature type="modified residue" description="4-aspartylphosphate" evidence="1">
    <location>
        <position position="52"/>
    </location>
</feature>
<dbReference type="InterPro" id="IPR001789">
    <property type="entry name" value="Sig_transdc_resp-reg_receiver"/>
</dbReference>
<organism evidence="3 4">
    <name type="scientific">Candidatus Woesebacteria bacterium RIFCSPHIGHO2_02_FULL_39_13</name>
    <dbReference type="NCBI Taxonomy" id="1802505"/>
    <lineage>
        <taxon>Bacteria</taxon>
        <taxon>Candidatus Woeseibacteriota</taxon>
    </lineage>
</organism>
<comment type="caution">
    <text evidence="3">The sequence shown here is derived from an EMBL/GenBank/DDBJ whole genome shotgun (WGS) entry which is preliminary data.</text>
</comment>
<dbReference type="STRING" id="1802505.A3D01_00730"/>
<feature type="domain" description="Response regulatory" evidence="2">
    <location>
        <begin position="3"/>
        <end position="110"/>
    </location>
</feature>